<feature type="repeat" description="TPR" evidence="7">
    <location>
        <begin position="200"/>
        <end position="233"/>
    </location>
</feature>
<organism evidence="9 10">
    <name type="scientific">Piromyces finnis</name>
    <dbReference type="NCBI Taxonomy" id="1754191"/>
    <lineage>
        <taxon>Eukaryota</taxon>
        <taxon>Fungi</taxon>
        <taxon>Fungi incertae sedis</taxon>
        <taxon>Chytridiomycota</taxon>
        <taxon>Chytridiomycota incertae sedis</taxon>
        <taxon>Neocallimastigomycetes</taxon>
        <taxon>Neocallimastigales</taxon>
        <taxon>Neocallimastigaceae</taxon>
        <taxon>Piromyces</taxon>
    </lineage>
</organism>
<accession>A0A1Y1V0M8</accession>
<feature type="repeat" description="TPR" evidence="7">
    <location>
        <begin position="514"/>
        <end position="547"/>
    </location>
</feature>
<keyword evidence="2" id="KW-0677">Repeat</keyword>
<evidence type="ECO:0000256" key="8">
    <source>
        <dbReference type="SAM" id="MobiDB-lite"/>
    </source>
</evidence>
<evidence type="ECO:0000256" key="4">
    <source>
        <dbReference type="ARBA" id="ARBA00022786"/>
    </source>
</evidence>
<sequence>MAATQKNSDASSLSQEDKKKRKSIKSVLKNSNLNKKSVERDSTEIKTLPTIRKTNKYRTNSKNSQTDSNVKIHNNINIHTQKNKKSLIDKLRIFRHDAIEQHLFSTAAFWGEKIHSLTDDPSDIYWLAQIYFLLKQYPRVEHLLLKDKLVLKSLRCRILAVQCEIQLEKWQEALDILELDDSDVKEKKSVKIEKGIKLEATLYYLKGLIYSKQKQYDKAKDSLKKALQIDINCYEAYNLLISNYMLTNDEEWNLIQSLKFNDTIEGELIKLLYISKIKKYKYLDDINLALERLDKDFYLGSNSDIILSQANKYYTQSKFKECLELTTRILENDKFNMDSILLHIVCLFELQKKNDLFYLSHQLIEYYPEHEISWYSVGCYYLLIGQSSEARRYFSKSSTICSSFGSAWIGFAHSFAAESEHDQAILAYSTAAKLFQGIHLPAMFIGMQHLQINNIQLAEGFLTVAYSICDSDPTLLNELGVLYYNKKEYNKAITYFEKALEYVNSIQSRLNSWEVTLCNLGHAYRKIRNYNKAKEQFEKVFSINPSNSQAYSAMAFIHQIEGNLDEAIYNYHSALVLNPEDSFCAEMLKRALEELPNISMSKGVGFKFLSGIYIVKI</sequence>
<dbReference type="InterPro" id="IPR011990">
    <property type="entry name" value="TPR-like_helical_dom_sf"/>
</dbReference>
<name>A0A1Y1V0M8_9FUNG</name>
<proteinExistence type="predicted"/>
<dbReference type="SUPFAM" id="SSF48452">
    <property type="entry name" value="TPR-like"/>
    <property type="match status" value="2"/>
</dbReference>
<evidence type="ECO:0000256" key="1">
    <source>
        <dbReference type="ARBA" id="ARBA00022618"/>
    </source>
</evidence>
<evidence type="ECO:0000256" key="5">
    <source>
        <dbReference type="ARBA" id="ARBA00022803"/>
    </source>
</evidence>
<dbReference type="GO" id="GO:0005680">
    <property type="term" value="C:anaphase-promoting complex"/>
    <property type="evidence" value="ECO:0007669"/>
    <property type="project" value="EnsemblFungi"/>
</dbReference>
<comment type="caution">
    <text evidence="9">The sequence shown here is derived from an EMBL/GenBank/DDBJ whole genome shotgun (WGS) entry which is preliminary data.</text>
</comment>
<feature type="region of interest" description="Disordered" evidence="8">
    <location>
        <begin position="1"/>
        <end position="41"/>
    </location>
</feature>
<dbReference type="Pfam" id="PF00515">
    <property type="entry name" value="TPR_1"/>
    <property type="match status" value="1"/>
</dbReference>
<dbReference type="STRING" id="1754191.A0A1Y1V0M8"/>
<evidence type="ECO:0000256" key="7">
    <source>
        <dbReference type="PROSITE-ProRule" id="PRU00339"/>
    </source>
</evidence>
<feature type="repeat" description="TPR" evidence="7">
    <location>
        <begin position="473"/>
        <end position="506"/>
    </location>
</feature>
<feature type="compositionally biased region" description="Low complexity" evidence="8">
    <location>
        <begin position="25"/>
        <end position="35"/>
    </location>
</feature>
<dbReference type="GO" id="GO:0045842">
    <property type="term" value="P:positive regulation of mitotic metaphase/anaphase transition"/>
    <property type="evidence" value="ECO:0007669"/>
    <property type="project" value="TreeGrafter"/>
</dbReference>
<evidence type="ECO:0000256" key="2">
    <source>
        <dbReference type="ARBA" id="ARBA00022737"/>
    </source>
</evidence>
<gene>
    <name evidence="9" type="ORF">BCR36DRAFT_303970</name>
</gene>
<dbReference type="AlphaFoldDB" id="A0A1Y1V0M8"/>
<reference evidence="9 10" key="2">
    <citation type="submission" date="2016-08" db="EMBL/GenBank/DDBJ databases">
        <title>Pervasive Adenine N6-methylation of Active Genes in Fungi.</title>
        <authorList>
            <consortium name="DOE Joint Genome Institute"/>
            <person name="Mondo S.J."/>
            <person name="Dannebaum R.O."/>
            <person name="Kuo R.C."/>
            <person name="Labutti K."/>
            <person name="Haridas S."/>
            <person name="Kuo A."/>
            <person name="Salamov A."/>
            <person name="Ahrendt S.R."/>
            <person name="Lipzen A."/>
            <person name="Sullivan W."/>
            <person name="Andreopoulos W.B."/>
            <person name="Clum A."/>
            <person name="Lindquist E."/>
            <person name="Daum C."/>
            <person name="Ramamoorthy G.K."/>
            <person name="Gryganskyi A."/>
            <person name="Culley D."/>
            <person name="Magnuson J.K."/>
            <person name="James T.Y."/>
            <person name="O'Malley M.A."/>
            <person name="Stajich J.E."/>
            <person name="Spatafora J.W."/>
            <person name="Visel A."/>
            <person name="Grigoriev I.V."/>
        </authorList>
    </citation>
    <scope>NUCLEOTIDE SEQUENCE [LARGE SCALE GENOMIC DNA]</scope>
    <source>
        <strain evidence="10">finn</strain>
    </source>
</reference>
<dbReference type="PANTHER" id="PTHR12558:SF9">
    <property type="entry name" value="CELL DIVISION CYCLE PROTEIN 16 HOMOLOG"/>
    <property type="match status" value="1"/>
</dbReference>
<dbReference type="Proteomes" id="UP000193719">
    <property type="component" value="Unassembled WGS sequence"/>
</dbReference>
<dbReference type="PROSITE" id="PS50293">
    <property type="entry name" value="TPR_REGION"/>
    <property type="match status" value="1"/>
</dbReference>
<evidence type="ECO:0000313" key="9">
    <source>
        <dbReference type="EMBL" id="ORX43419.1"/>
    </source>
</evidence>
<dbReference type="Pfam" id="PF12895">
    <property type="entry name" value="ANAPC3"/>
    <property type="match status" value="1"/>
</dbReference>
<keyword evidence="4" id="KW-0833">Ubl conjugation pathway</keyword>
<dbReference type="GO" id="GO:0051301">
    <property type="term" value="P:cell division"/>
    <property type="evidence" value="ECO:0007669"/>
    <property type="project" value="UniProtKB-KW"/>
</dbReference>
<keyword evidence="5 7" id="KW-0802">TPR repeat</keyword>
<evidence type="ECO:0000256" key="3">
    <source>
        <dbReference type="ARBA" id="ARBA00022776"/>
    </source>
</evidence>
<dbReference type="Pfam" id="PF13424">
    <property type="entry name" value="TPR_12"/>
    <property type="match status" value="1"/>
</dbReference>
<dbReference type="PROSITE" id="PS50005">
    <property type="entry name" value="TPR"/>
    <property type="match status" value="4"/>
</dbReference>
<dbReference type="SMART" id="SM00028">
    <property type="entry name" value="TPR"/>
    <property type="match status" value="7"/>
</dbReference>
<feature type="repeat" description="TPR" evidence="7">
    <location>
        <begin position="548"/>
        <end position="581"/>
    </location>
</feature>
<dbReference type="Gene3D" id="1.25.40.10">
    <property type="entry name" value="Tetratricopeptide repeat domain"/>
    <property type="match status" value="1"/>
</dbReference>
<keyword evidence="3" id="KW-0498">Mitosis</keyword>
<dbReference type="GO" id="GO:0005721">
    <property type="term" value="C:pericentric heterochromatin"/>
    <property type="evidence" value="ECO:0007669"/>
    <property type="project" value="EnsemblFungi"/>
</dbReference>
<protein>
    <submittedName>
        <fullName evidence="9">TPR-like protein</fullName>
    </submittedName>
</protein>
<feature type="compositionally biased region" description="Polar residues" evidence="8">
    <location>
        <begin position="1"/>
        <end position="13"/>
    </location>
</feature>
<dbReference type="EMBL" id="MCFH01000053">
    <property type="protein sequence ID" value="ORX43419.1"/>
    <property type="molecule type" value="Genomic_DNA"/>
</dbReference>
<keyword evidence="10" id="KW-1185">Reference proteome</keyword>
<evidence type="ECO:0000256" key="6">
    <source>
        <dbReference type="ARBA" id="ARBA00023306"/>
    </source>
</evidence>
<evidence type="ECO:0000313" key="10">
    <source>
        <dbReference type="Proteomes" id="UP000193719"/>
    </source>
</evidence>
<keyword evidence="6" id="KW-0131">Cell cycle</keyword>
<keyword evidence="1" id="KW-0132">Cell division</keyword>
<dbReference type="PANTHER" id="PTHR12558">
    <property type="entry name" value="CELL DIVISION CYCLE 16,23,27"/>
    <property type="match status" value="1"/>
</dbReference>
<dbReference type="OrthoDB" id="10006270at2759"/>
<dbReference type="GO" id="GO:0005737">
    <property type="term" value="C:cytoplasm"/>
    <property type="evidence" value="ECO:0007669"/>
    <property type="project" value="TreeGrafter"/>
</dbReference>
<reference evidence="9 10" key="1">
    <citation type="submission" date="2016-08" db="EMBL/GenBank/DDBJ databases">
        <title>Genomes of anaerobic fungi encode conserved fungal cellulosomes for biomass hydrolysis.</title>
        <authorList>
            <consortium name="DOE Joint Genome Institute"/>
            <person name="Haitjema C.H."/>
            <person name="Gilmore S.P."/>
            <person name="Henske J.K."/>
            <person name="Solomon K.V."/>
            <person name="De Groot R."/>
            <person name="Kuo A."/>
            <person name="Mondo S.J."/>
            <person name="Salamov A.A."/>
            <person name="Labutti K."/>
            <person name="Zhao Z."/>
            <person name="Chiniquy J."/>
            <person name="Barry K."/>
            <person name="Brewer H.M."/>
            <person name="Purvine S.O."/>
            <person name="Wright A.T."/>
            <person name="Boxma B."/>
            <person name="Van Alen T."/>
            <person name="Hackstein J.H."/>
            <person name="Baker S.E."/>
            <person name="Grigoriev I.V."/>
            <person name="O'Malley M.A."/>
        </authorList>
    </citation>
    <scope>NUCLEOTIDE SEQUENCE [LARGE SCALE GENOMIC DNA]</scope>
    <source>
        <strain evidence="10">finn</strain>
    </source>
</reference>
<dbReference type="InterPro" id="IPR019734">
    <property type="entry name" value="TPR_rpt"/>
</dbReference>
<dbReference type="GO" id="GO:0031145">
    <property type="term" value="P:anaphase-promoting complex-dependent catabolic process"/>
    <property type="evidence" value="ECO:0007669"/>
    <property type="project" value="EnsemblFungi"/>
</dbReference>
<dbReference type="GO" id="GO:0016567">
    <property type="term" value="P:protein ubiquitination"/>
    <property type="evidence" value="ECO:0007669"/>
    <property type="project" value="TreeGrafter"/>
</dbReference>